<keyword evidence="3" id="KW-1185">Reference proteome</keyword>
<reference evidence="2" key="2">
    <citation type="submission" date="2023-06" db="EMBL/GenBank/DDBJ databases">
        <authorList>
            <consortium name="Lawrence Berkeley National Laboratory"/>
            <person name="Haridas S."/>
            <person name="Hensen N."/>
            <person name="Bonometti L."/>
            <person name="Westerberg I."/>
            <person name="Brannstrom I.O."/>
            <person name="Guillou S."/>
            <person name="Cros-Aarteil S."/>
            <person name="Calhoun S."/>
            <person name="Kuo A."/>
            <person name="Mondo S."/>
            <person name="Pangilinan J."/>
            <person name="Riley R."/>
            <person name="Labutti K."/>
            <person name="Andreopoulos B."/>
            <person name="Lipzen A."/>
            <person name="Chen C."/>
            <person name="Yanf M."/>
            <person name="Daum C."/>
            <person name="Ng V."/>
            <person name="Clum A."/>
            <person name="Steindorff A."/>
            <person name="Ohm R."/>
            <person name="Martin F."/>
            <person name="Silar P."/>
            <person name="Natvig D."/>
            <person name="Lalanne C."/>
            <person name="Gautier V."/>
            <person name="Ament-Velasquez S.L."/>
            <person name="Kruys A."/>
            <person name="Hutchinson M.I."/>
            <person name="Powell A.J."/>
            <person name="Barry K."/>
            <person name="Miller A.N."/>
            <person name="Grigoriev I.V."/>
            <person name="Debuchy R."/>
            <person name="Gladieux P."/>
            <person name="Thoren M.H."/>
            <person name="Johannesson H."/>
        </authorList>
    </citation>
    <scope>NUCLEOTIDE SEQUENCE</scope>
    <source>
        <strain evidence="2">SMH4131-1</strain>
    </source>
</reference>
<dbReference type="AlphaFoldDB" id="A0AAE0J569"/>
<evidence type="ECO:0000256" key="1">
    <source>
        <dbReference type="SAM" id="MobiDB-lite"/>
    </source>
</evidence>
<name>A0AAE0J569_9PEZI</name>
<proteinExistence type="predicted"/>
<reference evidence="2" key="1">
    <citation type="journal article" date="2023" name="Mol. Phylogenet. Evol.">
        <title>Genome-scale phylogeny and comparative genomics of the fungal order Sordariales.</title>
        <authorList>
            <person name="Hensen N."/>
            <person name="Bonometti L."/>
            <person name="Westerberg I."/>
            <person name="Brannstrom I.O."/>
            <person name="Guillou S."/>
            <person name="Cros-Aarteil S."/>
            <person name="Calhoun S."/>
            <person name="Haridas S."/>
            <person name="Kuo A."/>
            <person name="Mondo S."/>
            <person name="Pangilinan J."/>
            <person name="Riley R."/>
            <person name="LaButti K."/>
            <person name="Andreopoulos B."/>
            <person name="Lipzen A."/>
            <person name="Chen C."/>
            <person name="Yan M."/>
            <person name="Daum C."/>
            <person name="Ng V."/>
            <person name="Clum A."/>
            <person name="Steindorff A."/>
            <person name="Ohm R.A."/>
            <person name="Martin F."/>
            <person name="Silar P."/>
            <person name="Natvig D.O."/>
            <person name="Lalanne C."/>
            <person name="Gautier V."/>
            <person name="Ament-Velasquez S.L."/>
            <person name="Kruys A."/>
            <person name="Hutchinson M.I."/>
            <person name="Powell A.J."/>
            <person name="Barry K."/>
            <person name="Miller A.N."/>
            <person name="Grigoriev I.V."/>
            <person name="Debuchy R."/>
            <person name="Gladieux P."/>
            <person name="Hiltunen Thoren M."/>
            <person name="Johannesson H."/>
        </authorList>
    </citation>
    <scope>NUCLEOTIDE SEQUENCE</scope>
    <source>
        <strain evidence="2">SMH4131-1</strain>
    </source>
</reference>
<feature type="region of interest" description="Disordered" evidence="1">
    <location>
        <begin position="158"/>
        <end position="206"/>
    </location>
</feature>
<protein>
    <submittedName>
        <fullName evidence="2">Uncharacterized protein</fullName>
    </submittedName>
</protein>
<organism evidence="2 3">
    <name type="scientific">Cercophora scortea</name>
    <dbReference type="NCBI Taxonomy" id="314031"/>
    <lineage>
        <taxon>Eukaryota</taxon>
        <taxon>Fungi</taxon>
        <taxon>Dikarya</taxon>
        <taxon>Ascomycota</taxon>
        <taxon>Pezizomycotina</taxon>
        <taxon>Sordariomycetes</taxon>
        <taxon>Sordariomycetidae</taxon>
        <taxon>Sordariales</taxon>
        <taxon>Lasiosphaeriaceae</taxon>
        <taxon>Cercophora</taxon>
    </lineage>
</organism>
<gene>
    <name evidence="2" type="ORF">B0T19DRAFT_396476</name>
</gene>
<evidence type="ECO:0000313" key="3">
    <source>
        <dbReference type="Proteomes" id="UP001286456"/>
    </source>
</evidence>
<feature type="compositionally biased region" description="Low complexity" evidence="1">
    <location>
        <begin position="187"/>
        <end position="201"/>
    </location>
</feature>
<comment type="caution">
    <text evidence="2">The sequence shown here is derived from an EMBL/GenBank/DDBJ whole genome shotgun (WGS) entry which is preliminary data.</text>
</comment>
<sequence>MQFPPSDEELLAGFTDQEKEFFAWYHDSIIERGRAGFFGFPLLVRARFPEPKLQEQYHAWSDKWFGRHAARQAYRISPAEFFRKIASTTFTNTKSRDSWHWMMKTCNTPFCFLGQSDFGGVPGSYGLEPSSDYLRPNLETAETKSLVHHSILSVNASTHVDDDVETTPKPGIRHSSDKNKSAQPSPGEDSISLGGSSSSADSGRRGSWESWRWDMADAATPCSESSEGYGIGDDENGFLFAQLGRLHVSAGQRDGAMSEGPWVPTNYGVVVEINKQGKPGAVYILLNLHNGRSFIPLFDGQGRRHSHIGRLTKDSSKTFTLAKIANTPQEFAQASMDFETKGTVKRLNFEVISDSECRIVHPTVDQIQKEG</sequence>
<dbReference type="EMBL" id="JAUEPO010000001">
    <property type="protein sequence ID" value="KAK3336765.1"/>
    <property type="molecule type" value="Genomic_DNA"/>
</dbReference>
<evidence type="ECO:0000313" key="2">
    <source>
        <dbReference type="EMBL" id="KAK3336765.1"/>
    </source>
</evidence>
<dbReference type="Proteomes" id="UP001286456">
    <property type="component" value="Unassembled WGS sequence"/>
</dbReference>
<accession>A0AAE0J569</accession>